<protein>
    <recommendedName>
        <fullName evidence="4">Invertebrate defensins family profile domain-containing protein</fullName>
    </recommendedName>
</protein>
<keyword evidence="1" id="KW-0732">Signal</keyword>
<dbReference type="AlphaFoldDB" id="A0A1B8GCH2"/>
<dbReference type="OrthoDB" id="3426307at2759"/>
<evidence type="ECO:0000313" key="2">
    <source>
        <dbReference type="EMBL" id="OBT93531.1"/>
    </source>
</evidence>
<feature type="chain" id="PRO_5008608429" description="Invertebrate defensins family profile domain-containing protein" evidence="1">
    <location>
        <begin position="19"/>
        <end position="133"/>
    </location>
</feature>
<dbReference type="EMBL" id="KV460252">
    <property type="protein sequence ID" value="OBT93531.1"/>
    <property type="molecule type" value="Genomic_DNA"/>
</dbReference>
<reference evidence="2 3" key="1">
    <citation type="submission" date="2016-03" db="EMBL/GenBank/DDBJ databases">
        <title>Comparative genomics of Pseudogymnoascus destructans, the fungus causing white-nose syndrome of bats.</title>
        <authorList>
            <person name="Palmer J.M."/>
            <person name="Drees K.P."/>
            <person name="Foster J.T."/>
            <person name="Lindner D.L."/>
        </authorList>
    </citation>
    <scope>NUCLEOTIDE SEQUENCE [LARGE SCALE GENOMIC DNA]</scope>
    <source>
        <strain evidence="2 3">UAMH 10579</strain>
    </source>
</reference>
<dbReference type="GeneID" id="28841732"/>
<name>A0A1B8GCH2_9PEZI</name>
<evidence type="ECO:0008006" key="4">
    <source>
        <dbReference type="Google" id="ProtNLM"/>
    </source>
</evidence>
<proteinExistence type="predicted"/>
<evidence type="ECO:0000313" key="3">
    <source>
        <dbReference type="Proteomes" id="UP000091956"/>
    </source>
</evidence>
<keyword evidence="3" id="KW-1185">Reference proteome</keyword>
<organism evidence="2 3">
    <name type="scientific">Pseudogymnoascus verrucosus</name>
    <dbReference type="NCBI Taxonomy" id="342668"/>
    <lineage>
        <taxon>Eukaryota</taxon>
        <taxon>Fungi</taxon>
        <taxon>Dikarya</taxon>
        <taxon>Ascomycota</taxon>
        <taxon>Pezizomycotina</taxon>
        <taxon>Leotiomycetes</taxon>
        <taxon>Thelebolales</taxon>
        <taxon>Thelebolaceae</taxon>
        <taxon>Pseudogymnoascus</taxon>
    </lineage>
</organism>
<accession>A0A1B8GCH2</accession>
<reference evidence="3" key="2">
    <citation type="journal article" date="2018" name="Nat. Commun.">
        <title>Extreme sensitivity to ultraviolet light in the fungal pathogen causing white-nose syndrome of bats.</title>
        <authorList>
            <person name="Palmer J.M."/>
            <person name="Drees K.P."/>
            <person name="Foster J.T."/>
            <person name="Lindner D.L."/>
        </authorList>
    </citation>
    <scope>NUCLEOTIDE SEQUENCE [LARGE SCALE GENOMIC DNA]</scope>
    <source>
        <strain evidence="3">UAMH 10579</strain>
    </source>
</reference>
<feature type="signal peptide" evidence="1">
    <location>
        <begin position="1"/>
        <end position="18"/>
    </location>
</feature>
<dbReference type="Proteomes" id="UP000091956">
    <property type="component" value="Unassembled WGS sequence"/>
</dbReference>
<dbReference type="RefSeq" id="XP_018127264.1">
    <property type="nucleotide sequence ID" value="XM_018277771.2"/>
</dbReference>
<evidence type="ECO:0000256" key="1">
    <source>
        <dbReference type="SAM" id="SignalP"/>
    </source>
</evidence>
<sequence>MKFSTIPVLLALVFAVQAEVNSWYVSSKDITCTGDATGQINCIPGHTEGVEEVHLDHPTTRNVAIRGREVEVPGLQKRVTCNIDGVTQGLACFTHCFAIGYCNSHCDSNNICRCTCKDETQWWNPIVCSKTSC</sequence>
<gene>
    <name evidence="2" type="ORF">VE01_08346</name>
</gene>